<evidence type="ECO:0000313" key="2">
    <source>
        <dbReference type="Proteomes" id="UP000237105"/>
    </source>
</evidence>
<sequence>IPQRWRGWASLDSWPNVQELCTNERCKLREITICCAVKRAWTACGFVTCITKQSQLGGL</sequence>
<accession>A0A2P5DCA8</accession>
<proteinExistence type="predicted"/>
<organism evidence="1 2">
    <name type="scientific">Parasponia andersonii</name>
    <name type="common">Sponia andersonii</name>
    <dbReference type="NCBI Taxonomy" id="3476"/>
    <lineage>
        <taxon>Eukaryota</taxon>
        <taxon>Viridiplantae</taxon>
        <taxon>Streptophyta</taxon>
        <taxon>Embryophyta</taxon>
        <taxon>Tracheophyta</taxon>
        <taxon>Spermatophyta</taxon>
        <taxon>Magnoliopsida</taxon>
        <taxon>eudicotyledons</taxon>
        <taxon>Gunneridae</taxon>
        <taxon>Pentapetalae</taxon>
        <taxon>rosids</taxon>
        <taxon>fabids</taxon>
        <taxon>Rosales</taxon>
        <taxon>Cannabaceae</taxon>
        <taxon>Parasponia</taxon>
    </lineage>
</organism>
<dbReference type="OrthoDB" id="10472707at2759"/>
<name>A0A2P5DCA8_PARAD</name>
<comment type="caution">
    <text evidence="1">The sequence shown here is derived from an EMBL/GenBank/DDBJ whole genome shotgun (WGS) entry which is preliminary data.</text>
</comment>
<feature type="non-terminal residue" evidence="1">
    <location>
        <position position="1"/>
    </location>
</feature>
<dbReference type="AlphaFoldDB" id="A0A2P5DCA8"/>
<dbReference type="EMBL" id="JXTB01000047">
    <property type="protein sequence ID" value="PON70929.1"/>
    <property type="molecule type" value="Genomic_DNA"/>
</dbReference>
<reference evidence="2" key="1">
    <citation type="submission" date="2016-06" db="EMBL/GenBank/DDBJ databases">
        <title>Parallel loss of symbiosis genes in relatives of nitrogen-fixing non-legume Parasponia.</title>
        <authorList>
            <person name="Van Velzen R."/>
            <person name="Holmer R."/>
            <person name="Bu F."/>
            <person name="Rutten L."/>
            <person name="Van Zeijl A."/>
            <person name="Liu W."/>
            <person name="Santuari L."/>
            <person name="Cao Q."/>
            <person name="Sharma T."/>
            <person name="Shen D."/>
            <person name="Roswanjaya Y."/>
            <person name="Wardhani T."/>
            <person name="Kalhor M.S."/>
            <person name="Jansen J."/>
            <person name="Van den Hoogen J."/>
            <person name="Gungor B."/>
            <person name="Hartog M."/>
            <person name="Hontelez J."/>
            <person name="Verver J."/>
            <person name="Yang W.-C."/>
            <person name="Schijlen E."/>
            <person name="Repin R."/>
            <person name="Schilthuizen M."/>
            <person name="Schranz E."/>
            <person name="Heidstra R."/>
            <person name="Miyata K."/>
            <person name="Fedorova E."/>
            <person name="Kohlen W."/>
            <person name="Bisseling T."/>
            <person name="Smit S."/>
            <person name="Geurts R."/>
        </authorList>
    </citation>
    <scope>NUCLEOTIDE SEQUENCE [LARGE SCALE GENOMIC DNA]</scope>
    <source>
        <strain evidence="2">cv. WU1-14</strain>
    </source>
</reference>
<evidence type="ECO:0000313" key="1">
    <source>
        <dbReference type="EMBL" id="PON70929.1"/>
    </source>
</evidence>
<gene>
    <name evidence="1" type="ORF">PanWU01x14_076390</name>
</gene>
<dbReference type="Proteomes" id="UP000237105">
    <property type="component" value="Unassembled WGS sequence"/>
</dbReference>
<keyword evidence="2" id="KW-1185">Reference proteome</keyword>
<protein>
    <submittedName>
        <fullName evidence="1">Uncharacterized protein</fullName>
    </submittedName>
</protein>